<dbReference type="EMBL" id="CP042913">
    <property type="protein sequence ID" value="QEG34207.1"/>
    <property type="molecule type" value="Genomic_DNA"/>
</dbReference>
<dbReference type="Proteomes" id="UP000323917">
    <property type="component" value="Chromosome"/>
</dbReference>
<organism evidence="3 4">
    <name type="scientific">Bythopirellula goksoeyrii</name>
    <dbReference type="NCBI Taxonomy" id="1400387"/>
    <lineage>
        <taxon>Bacteria</taxon>
        <taxon>Pseudomonadati</taxon>
        <taxon>Planctomycetota</taxon>
        <taxon>Planctomycetia</taxon>
        <taxon>Pirellulales</taxon>
        <taxon>Lacipirellulaceae</taxon>
        <taxon>Bythopirellula</taxon>
    </lineage>
</organism>
<keyword evidence="4" id="KW-1185">Reference proteome</keyword>
<dbReference type="SUPFAM" id="SSF54523">
    <property type="entry name" value="Pili subunits"/>
    <property type="match status" value="1"/>
</dbReference>
<dbReference type="InterPro" id="IPR045584">
    <property type="entry name" value="Pilin-like"/>
</dbReference>
<dbReference type="Pfam" id="PF07963">
    <property type="entry name" value="N_methyl"/>
    <property type="match status" value="1"/>
</dbReference>
<protein>
    <submittedName>
        <fullName evidence="3">Putative major pilin subunit</fullName>
    </submittedName>
</protein>
<evidence type="ECO:0000313" key="3">
    <source>
        <dbReference type="EMBL" id="QEG34207.1"/>
    </source>
</evidence>
<dbReference type="InterPro" id="IPR000983">
    <property type="entry name" value="Bac_GSPG_pilin"/>
</dbReference>
<keyword evidence="2" id="KW-0472">Membrane</keyword>
<reference evidence="3 4" key="1">
    <citation type="submission" date="2019-08" db="EMBL/GenBank/DDBJ databases">
        <title>Deep-cultivation of Planctomycetes and their phenomic and genomic characterization uncovers novel biology.</title>
        <authorList>
            <person name="Wiegand S."/>
            <person name="Jogler M."/>
            <person name="Boedeker C."/>
            <person name="Pinto D."/>
            <person name="Vollmers J."/>
            <person name="Rivas-Marin E."/>
            <person name="Kohn T."/>
            <person name="Peeters S.H."/>
            <person name="Heuer A."/>
            <person name="Rast P."/>
            <person name="Oberbeckmann S."/>
            <person name="Bunk B."/>
            <person name="Jeske O."/>
            <person name="Meyerdierks A."/>
            <person name="Storesund J.E."/>
            <person name="Kallscheuer N."/>
            <person name="Luecker S."/>
            <person name="Lage O.M."/>
            <person name="Pohl T."/>
            <person name="Merkel B.J."/>
            <person name="Hornburger P."/>
            <person name="Mueller R.-W."/>
            <person name="Bruemmer F."/>
            <person name="Labrenz M."/>
            <person name="Spormann A.M."/>
            <person name="Op den Camp H."/>
            <person name="Overmann J."/>
            <person name="Amann R."/>
            <person name="Jetten M.S.M."/>
            <person name="Mascher T."/>
            <person name="Medema M.H."/>
            <person name="Devos D.P."/>
            <person name="Kaster A.-K."/>
            <person name="Ovreas L."/>
            <person name="Rohde M."/>
            <person name="Galperin M.Y."/>
            <person name="Jogler C."/>
        </authorList>
    </citation>
    <scope>NUCLEOTIDE SEQUENCE [LARGE SCALE GENOMIC DNA]</scope>
    <source>
        <strain evidence="3 4">Pr1d</strain>
    </source>
</reference>
<proteinExistence type="predicted"/>
<evidence type="ECO:0000256" key="2">
    <source>
        <dbReference type="SAM" id="Phobius"/>
    </source>
</evidence>
<dbReference type="RefSeq" id="WP_148072888.1">
    <property type="nucleotide sequence ID" value="NZ_CP042913.1"/>
</dbReference>
<keyword evidence="2" id="KW-1133">Transmembrane helix</keyword>
<dbReference type="GO" id="GO:0015628">
    <property type="term" value="P:protein secretion by the type II secretion system"/>
    <property type="evidence" value="ECO:0007669"/>
    <property type="project" value="InterPro"/>
</dbReference>
<dbReference type="AlphaFoldDB" id="A0A5B9Q5E8"/>
<dbReference type="OrthoDB" id="214451at2"/>
<evidence type="ECO:0000313" key="4">
    <source>
        <dbReference type="Proteomes" id="UP000323917"/>
    </source>
</evidence>
<evidence type="ECO:0000256" key="1">
    <source>
        <dbReference type="ARBA" id="ARBA00022481"/>
    </source>
</evidence>
<dbReference type="PRINTS" id="PR00813">
    <property type="entry name" value="BCTERIALGSPG"/>
</dbReference>
<gene>
    <name evidence="3" type="ORF">Pr1d_14800</name>
</gene>
<keyword evidence="2" id="KW-0812">Transmembrane</keyword>
<dbReference type="Gene3D" id="3.30.700.10">
    <property type="entry name" value="Glycoprotein, Type 4 Pilin"/>
    <property type="match status" value="1"/>
</dbReference>
<sequence length="144" mass="15180">MSRQKHAFTLIELVVVILILGILAGVGAPKLFKTSGAATENGLRQTLSIIRDGIELYSADNAGTYPACATDGVADFQVSMKNYIRGTFPKSPVGTGDNLITVSAADPLVADNATGWMYNTTTGEFICNCTTATPTNPAVTYDDL</sequence>
<keyword evidence="1" id="KW-0488">Methylation</keyword>
<dbReference type="InterPro" id="IPR012902">
    <property type="entry name" value="N_methyl_site"/>
</dbReference>
<dbReference type="NCBIfam" id="TIGR02532">
    <property type="entry name" value="IV_pilin_GFxxxE"/>
    <property type="match status" value="1"/>
</dbReference>
<dbReference type="KEGG" id="bgok:Pr1d_14800"/>
<feature type="transmembrane region" description="Helical" evidence="2">
    <location>
        <begin position="7"/>
        <end position="28"/>
    </location>
</feature>
<accession>A0A5B9Q5E8</accession>
<name>A0A5B9Q5E8_9BACT</name>
<dbReference type="GO" id="GO:0015627">
    <property type="term" value="C:type II protein secretion system complex"/>
    <property type="evidence" value="ECO:0007669"/>
    <property type="project" value="InterPro"/>
</dbReference>